<evidence type="ECO:0000313" key="4">
    <source>
        <dbReference type="Proteomes" id="UP000262802"/>
    </source>
</evidence>
<dbReference type="Proteomes" id="UP000262802">
    <property type="component" value="Chromosome"/>
</dbReference>
<dbReference type="Gene3D" id="3.40.50.1820">
    <property type="entry name" value="alpha/beta hydrolase"/>
    <property type="match status" value="1"/>
</dbReference>
<keyword evidence="1" id="KW-0732">Signal</keyword>
<dbReference type="EMBL" id="CP032317">
    <property type="protein sequence ID" value="AYA36753.1"/>
    <property type="molecule type" value="Genomic_DNA"/>
</dbReference>
<accession>A0A3B7QZW5</accession>
<dbReference type="SUPFAM" id="SSF53474">
    <property type="entry name" value="alpha/beta-Hydrolases"/>
    <property type="match status" value="1"/>
</dbReference>
<evidence type="ECO:0000313" key="3">
    <source>
        <dbReference type="EMBL" id="AYA36753.1"/>
    </source>
</evidence>
<protein>
    <submittedName>
        <fullName evidence="3">Dienelactone hydrolase family protein</fullName>
    </submittedName>
</protein>
<dbReference type="PANTHER" id="PTHR46623">
    <property type="entry name" value="CARBOXYMETHYLENEBUTENOLIDASE-RELATED"/>
    <property type="match status" value="1"/>
</dbReference>
<dbReference type="RefSeq" id="WP_119444331.1">
    <property type="nucleotide sequence ID" value="NZ_CP032317.1"/>
</dbReference>
<evidence type="ECO:0000259" key="2">
    <source>
        <dbReference type="Pfam" id="PF01738"/>
    </source>
</evidence>
<gene>
    <name evidence="3" type="ORF">D3Y59_06585</name>
</gene>
<dbReference type="KEGG" id="hyh:D3Y59_06585"/>
<name>A0A3B7QZW5_9BACT</name>
<evidence type="ECO:0000256" key="1">
    <source>
        <dbReference type="SAM" id="SignalP"/>
    </source>
</evidence>
<organism evidence="3 4">
    <name type="scientific">Hymenobacter oligotrophus</name>
    <dbReference type="NCBI Taxonomy" id="2319843"/>
    <lineage>
        <taxon>Bacteria</taxon>
        <taxon>Pseudomonadati</taxon>
        <taxon>Bacteroidota</taxon>
        <taxon>Cytophagia</taxon>
        <taxon>Cytophagales</taxon>
        <taxon>Hymenobacteraceae</taxon>
        <taxon>Hymenobacter</taxon>
    </lineage>
</organism>
<dbReference type="PANTHER" id="PTHR46623:SF6">
    <property type="entry name" value="ALPHA_BETA-HYDROLASES SUPERFAMILY PROTEIN"/>
    <property type="match status" value="1"/>
</dbReference>
<dbReference type="OrthoDB" id="9787933at2"/>
<feature type="chain" id="PRO_5017550896" evidence="1">
    <location>
        <begin position="21"/>
        <end position="288"/>
    </location>
</feature>
<keyword evidence="4" id="KW-1185">Reference proteome</keyword>
<feature type="signal peptide" evidence="1">
    <location>
        <begin position="1"/>
        <end position="20"/>
    </location>
</feature>
<dbReference type="InterPro" id="IPR002925">
    <property type="entry name" value="Dienelactn_hydro"/>
</dbReference>
<dbReference type="AlphaFoldDB" id="A0A3B7QZW5"/>
<feature type="domain" description="Dienelactone hydrolase" evidence="2">
    <location>
        <begin position="80"/>
        <end position="282"/>
    </location>
</feature>
<sequence>MKYLFAFLAAWLLSAAALRAQQSAPCCVKPAPDAMLAFAQLAADPAFVSGHDAPLPFDYTPQAAGQTISFATPDSSTAYGYEVKPAQPNGKFLFVIHEWWGLNDYIKRETDRLAAAMPGVTVLAIDLYDGKLATTAPEASRLVQTVDKTRAQNIVRGALQHAGPKAPVATLGWCFGGGWSLQAAMLAGKQAAGCVIYYGMPEKDVAKLRTLNTDVLGIFATQDQSISPAVVKQFQADMKQAGKQLTVHNFEAAHAFANPSNPKYDAAAATKANTLALGYLKKQLKLKG</sequence>
<keyword evidence="3" id="KW-0378">Hydrolase</keyword>
<proteinExistence type="predicted"/>
<dbReference type="Pfam" id="PF01738">
    <property type="entry name" value="DLH"/>
    <property type="match status" value="1"/>
</dbReference>
<reference evidence="3 4" key="1">
    <citation type="submission" date="2018-09" db="EMBL/GenBank/DDBJ databases">
        <title>Hymenobacter medium sp. nov., isolated from R2A medium.</title>
        <authorList>
            <person name="Yingchao G."/>
        </authorList>
    </citation>
    <scope>NUCLEOTIDE SEQUENCE [LARGE SCALE GENOMIC DNA]</scope>
    <source>
        <strain evidence="4">sh-6</strain>
    </source>
</reference>
<dbReference type="GO" id="GO:0016787">
    <property type="term" value="F:hydrolase activity"/>
    <property type="evidence" value="ECO:0007669"/>
    <property type="project" value="UniProtKB-KW"/>
</dbReference>
<dbReference type="InterPro" id="IPR029058">
    <property type="entry name" value="AB_hydrolase_fold"/>
</dbReference>
<dbReference type="InterPro" id="IPR051049">
    <property type="entry name" value="Dienelactone_hydrolase-like"/>
</dbReference>